<dbReference type="Gene3D" id="2.60.40.2080">
    <property type="match status" value="1"/>
</dbReference>
<gene>
    <name evidence="1" type="ORF">MNBD_GAMMA13-505</name>
</gene>
<sequence>MQQTQYKLTPVGLLIGLAFSLLSGGASAGTLNLSNSPLFLANQVKPNVMVMLDNSGSMKIAMYNPSWGVRTGFNPATVYSGIFDENKSYIYDSSIPVNTGAYKVTIKSDVQGAFVESACTPSAGDNSCWSGQYLNWLTTRRIDASRVVLIGGKLESRAPFNYGSGLSYKLMANNERSDNSFGGKYSASDSYSPIPNNEAVLVISPADSGAVKAAGYDPYAKISSGVGGGFIYSDAGTKIGEFGQVTTDENWATVNLQNIYTNPVVIAKPPTISGSDPSVVRIKSVVNTSFQVQIQEYKYLDGGHADENITYIVIESGSHTLDGGVKLIADTLVTNSTNVTGNCGSSQTGHADVNFSSAFPSTPVVVSSVMTKNGADPVNSRAWNINANGFDIAMQEEEDEGAHDVTETLGYIAIEAGVVDDTSNRFILEAGTQNNVDENTDTINFTTTFSSAPVFVGALQSMNDGDTAVLRLDSINTSSAQLHVQEEKSCDNEVNHSNEQVGYLALQGASLNLNIALAVGDEPTGLLQDVNS</sequence>
<organism evidence="1">
    <name type="scientific">hydrothermal vent metagenome</name>
    <dbReference type="NCBI Taxonomy" id="652676"/>
    <lineage>
        <taxon>unclassified sequences</taxon>
        <taxon>metagenomes</taxon>
        <taxon>ecological metagenomes</taxon>
    </lineage>
</organism>
<dbReference type="SUPFAM" id="SSF141086">
    <property type="entry name" value="Agglutinin HPA-like"/>
    <property type="match status" value="1"/>
</dbReference>
<protein>
    <submittedName>
        <fullName evidence="1">Type IV fimbrial biogenesis protein PilY1</fullName>
    </submittedName>
</protein>
<dbReference type="InterPro" id="IPR037221">
    <property type="entry name" value="H-type_lectin_dom_sf"/>
</dbReference>
<dbReference type="EMBL" id="UOFK01000014">
    <property type="protein sequence ID" value="VAW72115.1"/>
    <property type="molecule type" value="Genomic_DNA"/>
</dbReference>
<reference evidence="1" key="1">
    <citation type="submission" date="2018-06" db="EMBL/GenBank/DDBJ databases">
        <authorList>
            <person name="Zhirakovskaya E."/>
        </authorList>
    </citation>
    <scope>NUCLEOTIDE SEQUENCE</scope>
</reference>
<accession>A0A3B0XUV8</accession>
<feature type="non-terminal residue" evidence="1">
    <location>
        <position position="532"/>
    </location>
</feature>
<name>A0A3B0XUV8_9ZZZZ</name>
<proteinExistence type="predicted"/>
<dbReference type="AlphaFoldDB" id="A0A3B0XUV8"/>
<evidence type="ECO:0000313" key="1">
    <source>
        <dbReference type="EMBL" id="VAW72115.1"/>
    </source>
</evidence>